<feature type="transmembrane region" description="Helical" evidence="14">
    <location>
        <begin position="106"/>
        <end position="129"/>
    </location>
</feature>
<keyword evidence="16" id="KW-1185">Reference proteome</keyword>
<evidence type="ECO:0000256" key="12">
    <source>
        <dbReference type="ARBA" id="ARBA00023136"/>
    </source>
</evidence>
<evidence type="ECO:0000256" key="13">
    <source>
        <dbReference type="ARBA" id="ARBA00023201"/>
    </source>
</evidence>
<keyword evidence="4" id="KW-0997">Cell inner membrane</keyword>
<dbReference type="PIRSF" id="PIRSF006102">
    <property type="entry name" value="NQR_DE"/>
    <property type="match status" value="1"/>
</dbReference>
<dbReference type="InterPro" id="IPR010967">
    <property type="entry name" value="NqrE"/>
</dbReference>
<dbReference type="NCBIfam" id="TIGR01940">
    <property type="entry name" value="nqrE"/>
    <property type="match status" value="1"/>
</dbReference>
<keyword evidence="13 14" id="KW-0739">Sodium transport</keyword>
<keyword evidence="8 14" id="KW-0520">NAD</keyword>
<protein>
    <recommendedName>
        <fullName evidence="14">Na(+)-translocating NADH-quinone reductase subunit E</fullName>
        <shortName evidence="14">Na(+)-NQR subunit E</shortName>
        <shortName evidence="14">Na(+)-translocating NQR subunit E</shortName>
        <ecNumber evidence="14">7.2.1.1</ecNumber>
    </recommendedName>
    <alternativeName>
        <fullName evidence="14">NQR complex subunit E</fullName>
    </alternativeName>
    <alternativeName>
        <fullName evidence="14">NQR-1 subunit E</fullName>
    </alternativeName>
</protein>
<dbReference type="EMBL" id="NRHC01000108">
    <property type="protein sequence ID" value="RIY31256.1"/>
    <property type="molecule type" value="Genomic_DNA"/>
</dbReference>
<evidence type="ECO:0000256" key="2">
    <source>
        <dbReference type="ARBA" id="ARBA00022448"/>
    </source>
</evidence>
<dbReference type="Pfam" id="PF02508">
    <property type="entry name" value="Rnf-Nqr"/>
    <property type="match status" value="1"/>
</dbReference>
<dbReference type="GO" id="GO:0009276">
    <property type="term" value="C:Gram-negative-bacterium-type cell wall"/>
    <property type="evidence" value="ECO:0007669"/>
    <property type="project" value="InterPro"/>
</dbReference>
<dbReference type="GO" id="GO:0016655">
    <property type="term" value="F:oxidoreductase activity, acting on NAD(P)H, quinone or similar compound as acceptor"/>
    <property type="evidence" value="ECO:0007669"/>
    <property type="project" value="UniProtKB-UniRule"/>
</dbReference>
<evidence type="ECO:0000256" key="4">
    <source>
        <dbReference type="ARBA" id="ARBA00022519"/>
    </source>
</evidence>
<dbReference type="EC" id="7.2.1.1" evidence="14"/>
<evidence type="ECO:0000256" key="5">
    <source>
        <dbReference type="ARBA" id="ARBA00022692"/>
    </source>
</evidence>
<comment type="similarity">
    <text evidence="14">Belongs to the NqrDE/RnfAE family.</text>
</comment>
<name>A0A3A1Y1U2_9GAMM</name>
<evidence type="ECO:0000256" key="6">
    <source>
        <dbReference type="ARBA" id="ARBA00022967"/>
    </source>
</evidence>
<evidence type="ECO:0000256" key="3">
    <source>
        <dbReference type="ARBA" id="ARBA00022475"/>
    </source>
</evidence>
<keyword evidence="11 14" id="KW-0830">Ubiquinone</keyword>
<comment type="subcellular location">
    <subcellularLocation>
        <location evidence="14">Cell membrane</location>
        <topology evidence="14">Multi-pass membrane protein</topology>
    </subcellularLocation>
    <subcellularLocation>
        <location evidence="1">Endomembrane system</location>
        <topology evidence="1">Multi-pass membrane protein</topology>
    </subcellularLocation>
</comment>
<evidence type="ECO:0000256" key="7">
    <source>
        <dbReference type="ARBA" id="ARBA00022989"/>
    </source>
</evidence>
<evidence type="ECO:0000256" key="11">
    <source>
        <dbReference type="ARBA" id="ARBA00023075"/>
    </source>
</evidence>
<keyword evidence="6 14" id="KW-1278">Translocase</keyword>
<keyword evidence="2 14" id="KW-0813">Transport</keyword>
<comment type="subunit">
    <text evidence="14">Composed of six subunits; NqrA, NqrB, NqrC, NqrD, NqrE and NqrF.</text>
</comment>
<gene>
    <name evidence="14 15" type="primary">nqrE</name>
    <name evidence="15" type="ORF">CKF54_07125</name>
</gene>
<dbReference type="RefSeq" id="WP_119525665.1">
    <property type="nucleotide sequence ID" value="NZ_NRHC01000108.1"/>
</dbReference>
<dbReference type="GO" id="GO:0006814">
    <property type="term" value="P:sodium ion transport"/>
    <property type="evidence" value="ECO:0007669"/>
    <property type="project" value="UniProtKB-UniRule"/>
</dbReference>
<keyword evidence="7 14" id="KW-1133">Transmembrane helix</keyword>
<organism evidence="15 16">
    <name type="scientific">Psittacicella hinzii</name>
    <dbReference type="NCBI Taxonomy" id="2028575"/>
    <lineage>
        <taxon>Bacteria</taxon>
        <taxon>Pseudomonadati</taxon>
        <taxon>Pseudomonadota</taxon>
        <taxon>Gammaproteobacteria</taxon>
        <taxon>Pasteurellales</taxon>
        <taxon>Psittacicellaceae</taxon>
        <taxon>Psittacicella</taxon>
    </lineage>
</organism>
<feature type="transmembrane region" description="Helical" evidence="14">
    <location>
        <begin position="6"/>
        <end position="32"/>
    </location>
</feature>
<feature type="transmembrane region" description="Helical" evidence="14">
    <location>
        <begin position="141"/>
        <end position="161"/>
    </location>
</feature>
<keyword evidence="3 14" id="KW-1003">Cell membrane</keyword>
<keyword evidence="9 14" id="KW-0915">Sodium</keyword>
<reference evidence="15 16" key="1">
    <citation type="submission" date="2017-08" db="EMBL/GenBank/DDBJ databases">
        <title>Reclassification of Bisgaard taxon 37 and 44.</title>
        <authorList>
            <person name="Christensen H."/>
        </authorList>
    </citation>
    <scope>NUCLEOTIDE SEQUENCE [LARGE SCALE GENOMIC DNA]</scope>
    <source>
        <strain evidence="15 16">B96_3</strain>
    </source>
</reference>
<evidence type="ECO:0000256" key="1">
    <source>
        <dbReference type="ARBA" id="ARBA00004127"/>
    </source>
</evidence>
<evidence type="ECO:0000256" key="9">
    <source>
        <dbReference type="ARBA" id="ARBA00023053"/>
    </source>
</evidence>
<feature type="transmembrane region" description="Helical" evidence="14">
    <location>
        <begin position="39"/>
        <end position="64"/>
    </location>
</feature>
<accession>A0A3A1Y1U2</accession>
<evidence type="ECO:0000256" key="8">
    <source>
        <dbReference type="ARBA" id="ARBA00023027"/>
    </source>
</evidence>
<keyword evidence="12 14" id="KW-0472">Membrane</keyword>
<dbReference type="Proteomes" id="UP000265691">
    <property type="component" value="Unassembled WGS sequence"/>
</dbReference>
<evidence type="ECO:0000313" key="16">
    <source>
        <dbReference type="Proteomes" id="UP000265691"/>
    </source>
</evidence>
<evidence type="ECO:0000256" key="14">
    <source>
        <dbReference type="HAMAP-Rule" id="MF_00429"/>
    </source>
</evidence>
<keyword evidence="10 14" id="KW-0406">Ion transport</keyword>
<evidence type="ECO:0000256" key="10">
    <source>
        <dbReference type="ARBA" id="ARBA00023065"/>
    </source>
</evidence>
<dbReference type="HAMAP" id="MF_00429">
    <property type="entry name" value="NqrE"/>
    <property type="match status" value="1"/>
</dbReference>
<comment type="caution">
    <text evidence="15">The sequence shown here is derived from an EMBL/GenBank/DDBJ whole genome shotgun (WGS) entry which is preliminary data.</text>
</comment>
<dbReference type="AlphaFoldDB" id="A0A3A1Y1U2"/>
<dbReference type="InterPro" id="IPR050133">
    <property type="entry name" value="NqrDE/RnfAE_oxidrdctase"/>
</dbReference>
<evidence type="ECO:0000313" key="15">
    <source>
        <dbReference type="EMBL" id="RIY31256.1"/>
    </source>
</evidence>
<dbReference type="GO" id="GO:0022904">
    <property type="term" value="P:respiratory electron transport chain"/>
    <property type="evidence" value="ECO:0007669"/>
    <property type="project" value="InterPro"/>
</dbReference>
<feature type="transmembrane region" description="Helical" evidence="14">
    <location>
        <begin position="76"/>
        <end position="99"/>
    </location>
</feature>
<comment type="function">
    <text evidence="14">NQR complex catalyzes the reduction of ubiquinone-1 to ubiquinol by two successive reactions, coupled with the transport of Na(+) ions from the cytoplasm to the periplasm. NqrA to NqrE are probably involved in the second step, the conversion of ubisemiquinone to ubiquinol.</text>
</comment>
<dbReference type="InterPro" id="IPR003667">
    <property type="entry name" value="NqrDE/RnfAE"/>
</dbReference>
<dbReference type="GO" id="GO:0005886">
    <property type="term" value="C:plasma membrane"/>
    <property type="evidence" value="ECO:0007669"/>
    <property type="project" value="UniProtKB-SubCell"/>
</dbReference>
<dbReference type="GO" id="GO:0012505">
    <property type="term" value="C:endomembrane system"/>
    <property type="evidence" value="ECO:0007669"/>
    <property type="project" value="UniProtKB-SubCell"/>
</dbReference>
<dbReference type="PANTHER" id="PTHR30335:SF1">
    <property type="entry name" value="NA(+)-TRANSLOCATING NADH-QUINONE REDUCTASE SUBUNIT E"/>
    <property type="match status" value="1"/>
</dbReference>
<comment type="catalytic activity">
    <reaction evidence="14">
        <text>a ubiquinone + n Na(+)(in) + NADH + H(+) = a ubiquinol + n Na(+)(out) + NAD(+)</text>
        <dbReference type="Rhea" id="RHEA:47748"/>
        <dbReference type="Rhea" id="RHEA-COMP:9565"/>
        <dbReference type="Rhea" id="RHEA-COMP:9566"/>
        <dbReference type="ChEBI" id="CHEBI:15378"/>
        <dbReference type="ChEBI" id="CHEBI:16389"/>
        <dbReference type="ChEBI" id="CHEBI:17976"/>
        <dbReference type="ChEBI" id="CHEBI:29101"/>
        <dbReference type="ChEBI" id="CHEBI:57540"/>
        <dbReference type="ChEBI" id="CHEBI:57945"/>
        <dbReference type="EC" id="7.2.1.1"/>
    </reaction>
</comment>
<keyword evidence="5 14" id="KW-0812">Transmembrane</keyword>
<dbReference type="PANTHER" id="PTHR30335">
    <property type="entry name" value="INTEGRAL MEMBRANE PROTEIN OF SOXR-REDUCING COMPLEX"/>
    <property type="match status" value="1"/>
</dbReference>
<proteinExistence type="inferred from homology"/>
<feature type="transmembrane region" description="Helical" evidence="14">
    <location>
        <begin position="173"/>
        <end position="197"/>
    </location>
</feature>
<sequence>MLSHYLSLFVNSIFIQNMALTFFLGMCTFLAVSKKVSTAISLGIAVTVVLLLAVPSSYLVYYYILRPGALIDGIDLSFISYIVFIGIIAALVQILELVLDKFIPSLYNALGVYLPLIAVHCAIFGGVQFMVQRSYDFAESVVFSLGSGLGWMLAIVLLAGLRTKMKYSDIPVGLRGIGIIFITAGIMAMSFMIFSGIKL</sequence>
<dbReference type="OrthoDB" id="9803631at2"/>